<proteinExistence type="predicted"/>
<dbReference type="Gene3D" id="3.40.50.1820">
    <property type="entry name" value="alpha/beta hydrolase"/>
    <property type="match status" value="1"/>
</dbReference>
<dbReference type="InterPro" id="IPR029058">
    <property type="entry name" value="AB_hydrolase_fold"/>
</dbReference>
<gene>
    <name evidence="1" type="ORF">SSOG_01350</name>
</gene>
<evidence type="ECO:0000313" key="2">
    <source>
        <dbReference type="Proteomes" id="UP000003963"/>
    </source>
</evidence>
<organism evidence="1 2">
    <name type="scientific">Streptomyces himastatinicus ATCC 53653</name>
    <dbReference type="NCBI Taxonomy" id="457427"/>
    <lineage>
        <taxon>Bacteria</taxon>
        <taxon>Bacillati</taxon>
        <taxon>Actinomycetota</taxon>
        <taxon>Actinomycetes</taxon>
        <taxon>Kitasatosporales</taxon>
        <taxon>Streptomycetaceae</taxon>
        <taxon>Streptomyces</taxon>
        <taxon>Streptomyces violaceusniger group</taxon>
    </lineage>
</organism>
<keyword evidence="2" id="KW-1185">Reference proteome</keyword>
<reference evidence="1 2" key="1">
    <citation type="submission" date="2009-02" db="EMBL/GenBank/DDBJ databases">
        <title>Annotation of Streptomyces hygroscopicus strain ATCC 53653.</title>
        <authorList>
            <consortium name="The Broad Institute Genome Sequencing Platform"/>
            <consortium name="Broad Institute Microbial Sequencing Center"/>
            <person name="Fischbach M."/>
            <person name="Godfrey P."/>
            <person name="Ward D."/>
            <person name="Young S."/>
            <person name="Zeng Q."/>
            <person name="Koehrsen M."/>
            <person name="Alvarado L."/>
            <person name="Berlin A.M."/>
            <person name="Bochicchio J."/>
            <person name="Borenstein D."/>
            <person name="Chapman S.B."/>
            <person name="Chen Z."/>
            <person name="Engels R."/>
            <person name="Freedman E."/>
            <person name="Gellesch M."/>
            <person name="Goldberg J."/>
            <person name="Griggs A."/>
            <person name="Gujja S."/>
            <person name="Heilman E.R."/>
            <person name="Heiman D.I."/>
            <person name="Hepburn T.A."/>
            <person name="Howarth C."/>
            <person name="Jen D."/>
            <person name="Larson L."/>
            <person name="Lewis B."/>
            <person name="Mehta T."/>
            <person name="Park D."/>
            <person name="Pearson M."/>
            <person name="Richards J."/>
            <person name="Roberts A."/>
            <person name="Saif S."/>
            <person name="Shea T.D."/>
            <person name="Shenoy N."/>
            <person name="Sisk P."/>
            <person name="Stolte C."/>
            <person name="Sykes S.N."/>
            <person name="Thomson T."/>
            <person name="Walk T."/>
            <person name="White J."/>
            <person name="Yandava C."/>
            <person name="Straight P."/>
            <person name="Clardy J."/>
            <person name="Hung D."/>
            <person name="Kolter R."/>
            <person name="Mekalanos J."/>
            <person name="Walker S."/>
            <person name="Walsh C.T."/>
            <person name="Wieland-Brown L.C."/>
            <person name="Haas B."/>
            <person name="Nusbaum C."/>
            <person name="Birren B."/>
        </authorList>
    </citation>
    <scope>NUCLEOTIDE SEQUENCE [LARGE SCALE GENOMIC DNA]</scope>
    <source>
        <strain evidence="1 2">ATCC 53653</strain>
    </source>
</reference>
<dbReference type="AlphaFoldDB" id="D9WMS8"/>
<dbReference type="Proteomes" id="UP000003963">
    <property type="component" value="Unassembled WGS sequence"/>
</dbReference>
<protein>
    <submittedName>
        <fullName evidence="1">Uncharacterized protein</fullName>
    </submittedName>
</protein>
<dbReference type="SUPFAM" id="SSF53474">
    <property type="entry name" value="alpha/beta-Hydrolases"/>
    <property type="match status" value="1"/>
</dbReference>
<accession>D9WMS8</accession>
<dbReference type="EMBL" id="GG657754">
    <property type="protein sequence ID" value="EFL21638.1"/>
    <property type="molecule type" value="Genomic_DNA"/>
</dbReference>
<evidence type="ECO:0000313" key="1">
    <source>
        <dbReference type="EMBL" id="EFL21638.1"/>
    </source>
</evidence>
<dbReference type="HOGENOM" id="CLU_1194345_0_0_11"/>
<dbReference type="STRING" id="457427.SSOG_01350"/>
<dbReference type="RefSeq" id="WP_009713460.1">
    <property type="nucleotide sequence ID" value="NZ_GG657754.1"/>
</dbReference>
<sequence length="232" mass="24375">MLTEVLALDLPGSGNAADFGFLAGPGSPGRLTRIDPLVAQVAGPLDLERQADELLKEQPERPGVVLAYCAGATFAVHLAERAGARAVLVDPYPITTDVIHFELTKLCRTLACDAPAYEAFAAGDLAQWEMVLNKTRDGLVGQYGGDEAAIEMVDGLLDRYRSWLRFLTACSAARPADTDRTLVITGKPLSGLDALLADPAGATVRHVDAPTEPLASPQVRSLLSAAIDAAAA</sequence>
<name>D9WMS8_9ACTN</name>